<evidence type="ECO:0000313" key="1">
    <source>
        <dbReference type="EMBL" id="KAJ9657011.1"/>
    </source>
</evidence>
<dbReference type="EMBL" id="JAPDRQ010000070">
    <property type="protein sequence ID" value="KAJ9657011.1"/>
    <property type="molecule type" value="Genomic_DNA"/>
</dbReference>
<gene>
    <name evidence="1" type="ORF">H2198_004611</name>
</gene>
<proteinExistence type="predicted"/>
<organism evidence="1 2">
    <name type="scientific">Neophaeococcomyces mojaviensis</name>
    <dbReference type="NCBI Taxonomy" id="3383035"/>
    <lineage>
        <taxon>Eukaryota</taxon>
        <taxon>Fungi</taxon>
        <taxon>Dikarya</taxon>
        <taxon>Ascomycota</taxon>
        <taxon>Pezizomycotina</taxon>
        <taxon>Eurotiomycetes</taxon>
        <taxon>Chaetothyriomycetidae</taxon>
        <taxon>Chaetothyriales</taxon>
        <taxon>Chaetothyriales incertae sedis</taxon>
        <taxon>Neophaeococcomyces</taxon>
    </lineage>
</organism>
<sequence>MATLNGAGTGGSTAVQRKSIIVTGGASGIGLAITRHFAAEGHDIAVLDVNGAEGPSVVESIAKENPISKLTFSKCDVSSWQEQATVFKEVFNQHGGRLDIVMANAGISERGASDLVAVESAEPAQPRLGTVNVNLVGVMYSVKLAVHYMNKNPANDAISRGSIICTASNAGVYPFPIAPAYAATKAGVIGLVRSLARPYEKYKIQINALAPAVLETNIAPDKALFKNMILTPFSTLTRGVSQFISDPSVTGAIAEIHGNSVTIRDPPNFVDEDSAKNLETFWNLGYA</sequence>
<name>A0ACC3A874_9EURO</name>
<accession>A0ACC3A874</accession>
<protein>
    <submittedName>
        <fullName evidence="1">Uncharacterized protein</fullName>
    </submittedName>
</protein>
<dbReference type="Proteomes" id="UP001172386">
    <property type="component" value="Unassembled WGS sequence"/>
</dbReference>
<keyword evidence="2" id="KW-1185">Reference proteome</keyword>
<comment type="caution">
    <text evidence="1">The sequence shown here is derived from an EMBL/GenBank/DDBJ whole genome shotgun (WGS) entry which is preliminary data.</text>
</comment>
<evidence type="ECO:0000313" key="2">
    <source>
        <dbReference type="Proteomes" id="UP001172386"/>
    </source>
</evidence>
<reference evidence="1" key="1">
    <citation type="submission" date="2022-10" db="EMBL/GenBank/DDBJ databases">
        <title>Culturing micro-colonial fungi from biological soil crusts in the Mojave desert and describing Neophaeococcomyces mojavensis, and introducing the new genera and species Taxawa tesnikishii.</title>
        <authorList>
            <person name="Kurbessoian T."/>
            <person name="Stajich J.E."/>
        </authorList>
    </citation>
    <scope>NUCLEOTIDE SEQUENCE</scope>
    <source>
        <strain evidence="1">JES_112</strain>
    </source>
</reference>